<dbReference type="InterPro" id="IPR050236">
    <property type="entry name" value="Ser_Thr_kinase_AGC"/>
</dbReference>
<evidence type="ECO:0000256" key="7">
    <source>
        <dbReference type="ARBA" id="ARBA00022840"/>
    </source>
</evidence>
<evidence type="ECO:0000256" key="9">
    <source>
        <dbReference type="ARBA" id="ARBA00047899"/>
    </source>
</evidence>
<evidence type="ECO:0000256" key="10">
    <source>
        <dbReference type="ARBA" id="ARBA00048679"/>
    </source>
</evidence>
<dbReference type="Proteomes" id="UP000887574">
    <property type="component" value="Unplaced"/>
</dbReference>
<reference evidence="13" key="1">
    <citation type="submission" date="2022-11" db="UniProtKB">
        <authorList>
            <consortium name="WormBaseParasite"/>
        </authorList>
    </citation>
    <scope>IDENTIFICATION</scope>
</reference>
<dbReference type="InterPro" id="IPR000719">
    <property type="entry name" value="Prot_kinase_dom"/>
</dbReference>
<dbReference type="PROSITE" id="PS00109">
    <property type="entry name" value="PROTEIN_KINASE_TYR"/>
    <property type="match status" value="1"/>
</dbReference>
<dbReference type="Gene3D" id="1.10.510.10">
    <property type="entry name" value="Transferase(Phosphotransferase) domain 1"/>
    <property type="match status" value="1"/>
</dbReference>
<keyword evidence="4" id="KW-0808">Transferase</keyword>
<evidence type="ECO:0000259" key="11">
    <source>
        <dbReference type="PROSITE" id="PS50011"/>
    </source>
</evidence>
<dbReference type="AlphaFoldDB" id="A0A915DBJ1"/>
<evidence type="ECO:0000256" key="6">
    <source>
        <dbReference type="ARBA" id="ARBA00022777"/>
    </source>
</evidence>
<keyword evidence="5" id="KW-0547">Nucleotide-binding</keyword>
<dbReference type="PANTHER" id="PTHR24356">
    <property type="entry name" value="SERINE/THREONINE-PROTEIN KINASE"/>
    <property type="match status" value="1"/>
</dbReference>
<dbReference type="PANTHER" id="PTHR24356:SF1">
    <property type="entry name" value="SERINE_THREONINE-PROTEIN KINASE GREATWALL"/>
    <property type="match status" value="1"/>
</dbReference>
<evidence type="ECO:0000256" key="4">
    <source>
        <dbReference type="ARBA" id="ARBA00022679"/>
    </source>
</evidence>
<sequence length="196" mass="22511">MGNVYKAELTNNQFLQQVDQSTFVIKQTDNEDIFKAHLFALALAGHPFLEHIYFIFEEGDNYCIVSKYIPGNSFEYHEQSFNYYKNSRPQLKKEQIIHILAQLVLGLEGMHVNGISHNDIAARNILVDGDLNTKIIDYGLADNSEPSRSTDFTNLFNLFKPFLLEKSKSCITLMDDIIHHRSSSSFLEINQFGLEK</sequence>
<comment type="catalytic activity">
    <reaction evidence="9">
        <text>L-threonyl-[protein] + ATP = O-phospho-L-threonyl-[protein] + ADP + H(+)</text>
        <dbReference type="Rhea" id="RHEA:46608"/>
        <dbReference type="Rhea" id="RHEA-COMP:11060"/>
        <dbReference type="Rhea" id="RHEA-COMP:11605"/>
        <dbReference type="ChEBI" id="CHEBI:15378"/>
        <dbReference type="ChEBI" id="CHEBI:30013"/>
        <dbReference type="ChEBI" id="CHEBI:30616"/>
        <dbReference type="ChEBI" id="CHEBI:61977"/>
        <dbReference type="ChEBI" id="CHEBI:456216"/>
        <dbReference type="EC" id="2.7.11.1"/>
    </reaction>
</comment>
<organism evidence="12 13">
    <name type="scientific">Ditylenchus dipsaci</name>
    <dbReference type="NCBI Taxonomy" id="166011"/>
    <lineage>
        <taxon>Eukaryota</taxon>
        <taxon>Metazoa</taxon>
        <taxon>Ecdysozoa</taxon>
        <taxon>Nematoda</taxon>
        <taxon>Chromadorea</taxon>
        <taxon>Rhabditida</taxon>
        <taxon>Tylenchina</taxon>
        <taxon>Tylenchomorpha</taxon>
        <taxon>Sphaerularioidea</taxon>
        <taxon>Anguinidae</taxon>
        <taxon>Anguininae</taxon>
        <taxon>Ditylenchus</taxon>
    </lineage>
</organism>
<dbReference type="InterPro" id="IPR011009">
    <property type="entry name" value="Kinase-like_dom_sf"/>
</dbReference>
<dbReference type="Pfam" id="PF00069">
    <property type="entry name" value="Pkinase"/>
    <property type="match status" value="1"/>
</dbReference>
<dbReference type="GO" id="GO:0035556">
    <property type="term" value="P:intracellular signal transduction"/>
    <property type="evidence" value="ECO:0007669"/>
    <property type="project" value="TreeGrafter"/>
</dbReference>
<evidence type="ECO:0000256" key="2">
    <source>
        <dbReference type="ARBA" id="ARBA00022148"/>
    </source>
</evidence>
<keyword evidence="7" id="KW-0067">ATP-binding</keyword>
<evidence type="ECO:0000313" key="13">
    <source>
        <dbReference type="WBParaSite" id="jg17691"/>
    </source>
</evidence>
<feature type="domain" description="Protein kinase" evidence="11">
    <location>
        <begin position="1"/>
        <end position="196"/>
    </location>
</feature>
<proteinExistence type="predicted"/>
<dbReference type="EC" id="2.7.11.1" evidence="1"/>
<keyword evidence="3" id="KW-0723">Serine/threonine-protein kinase</keyword>
<dbReference type="GO" id="GO:0004674">
    <property type="term" value="F:protein serine/threonine kinase activity"/>
    <property type="evidence" value="ECO:0007669"/>
    <property type="project" value="UniProtKB-KW"/>
</dbReference>
<dbReference type="PROSITE" id="PS50011">
    <property type="entry name" value="PROTEIN_KINASE_DOM"/>
    <property type="match status" value="1"/>
</dbReference>
<accession>A0A915DBJ1</accession>
<evidence type="ECO:0000256" key="8">
    <source>
        <dbReference type="ARBA" id="ARBA00033099"/>
    </source>
</evidence>
<dbReference type="WBParaSite" id="jg17691">
    <property type="protein sequence ID" value="jg17691"/>
    <property type="gene ID" value="jg17691"/>
</dbReference>
<evidence type="ECO:0000256" key="3">
    <source>
        <dbReference type="ARBA" id="ARBA00022527"/>
    </source>
</evidence>
<keyword evidence="12" id="KW-1185">Reference proteome</keyword>
<dbReference type="GO" id="GO:0005524">
    <property type="term" value="F:ATP binding"/>
    <property type="evidence" value="ECO:0007669"/>
    <property type="project" value="UniProtKB-KW"/>
</dbReference>
<evidence type="ECO:0000256" key="5">
    <source>
        <dbReference type="ARBA" id="ARBA00022741"/>
    </source>
</evidence>
<keyword evidence="6" id="KW-0418">Kinase</keyword>
<dbReference type="InterPro" id="IPR008266">
    <property type="entry name" value="Tyr_kinase_AS"/>
</dbReference>
<dbReference type="SMART" id="SM00220">
    <property type="entry name" value="S_TKc"/>
    <property type="match status" value="1"/>
</dbReference>
<evidence type="ECO:0000256" key="1">
    <source>
        <dbReference type="ARBA" id="ARBA00012513"/>
    </source>
</evidence>
<name>A0A915DBJ1_9BILA</name>
<dbReference type="SUPFAM" id="SSF56112">
    <property type="entry name" value="Protein kinase-like (PK-like)"/>
    <property type="match status" value="1"/>
</dbReference>
<protein>
    <recommendedName>
        <fullName evidence="2">Serine/threonine-protein kinase greatwall</fullName>
        <ecNumber evidence="1">2.7.11.1</ecNumber>
    </recommendedName>
    <alternativeName>
        <fullName evidence="8">Microtubule-associated serine/threonine-protein kinase-like</fullName>
    </alternativeName>
</protein>
<evidence type="ECO:0000313" key="12">
    <source>
        <dbReference type="Proteomes" id="UP000887574"/>
    </source>
</evidence>
<comment type="catalytic activity">
    <reaction evidence="10">
        <text>L-seryl-[protein] + ATP = O-phospho-L-seryl-[protein] + ADP + H(+)</text>
        <dbReference type="Rhea" id="RHEA:17989"/>
        <dbReference type="Rhea" id="RHEA-COMP:9863"/>
        <dbReference type="Rhea" id="RHEA-COMP:11604"/>
        <dbReference type="ChEBI" id="CHEBI:15378"/>
        <dbReference type="ChEBI" id="CHEBI:29999"/>
        <dbReference type="ChEBI" id="CHEBI:30616"/>
        <dbReference type="ChEBI" id="CHEBI:83421"/>
        <dbReference type="ChEBI" id="CHEBI:456216"/>
        <dbReference type="EC" id="2.7.11.1"/>
    </reaction>
</comment>